<name>A0A371NDL2_9EURY</name>
<dbReference type="GO" id="GO:0016829">
    <property type="term" value="F:lyase activity"/>
    <property type="evidence" value="ECO:0007669"/>
    <property type="project" value="UniProtKB-KW"/>
</dbReference>
<dbReference type="Proteomes" id="UP000256864">
    <property type="component" value="Unassembled WGS sequence"/>
</dbReference>
<evidence type="ECO:0000259" key="1">
    <source>
        <dbReference type="PROSITE" id="PS51819"/>
    </source>
</evidence>
<dbReference type="SUPFAM" id="SSF54593">
    <property type="entry name" value="Glyoxalase/Bleomycin resistance protein/Dihydroxybiphenyl dioxygenase"/>
    <property type="match status" value="1"/>
</dbReference>
<dbReference type="InterPro" id="IPR029068">
    <property type="entry name" value="Glyas_Bleomycin-R_OHBP_Dase"/>
</dbReference>
<accession>A0A371NDL2</accession>
<dbReference type="PANTHER" id="PTHR33993">
    <property type="entry name" value="GLYOXALASE-RELATED"/>
    <property type="match status" value="1"/>
</dbReference>
<dbReference type="Gene3D" id="3.10.180.10">
    <property type="entry name" value="2,3-Dihydroxybiphenyl 1,2-Dioxygenase, domain 1"/>
    <property type="match status" value="1"/>
</dbReference>
<dbReference type="PROSITE" id="PS51819">
    <property type="entry name" value="VOC"/>
    <property type="match status" value="1"/>
</dbReference>
<dbReference type="Pfam" id="PF00903">
    <property type="entry name" value="Glyoxalase"/>
    <property type="match status" value="1"/>
</dbReference>
<dbReference type="RefSeq" id="WP_048175478.1">
    <property type="nucleotide sequence ID" value="NZ_QREL01000001.1"/>
</dbReference>
<reference evidence="2 3" key="1">
    <citation type="submission" date="2018-07" db="EMBL/GenBank/DDBJ databases">
        <title>Genomic Encyclopedia of Type Strains, Phase IV (KMG-IV): sequencing the most valuable type-strain genomes for metagenomic binning, comparative biology and taxonomic classification.</title>
        <authorList>
            <person name="Goeker M."/>
        </authorList>
    </citation>
    <scope>NUCLEOTIDE SEQUENCE [LARGE SCALE GENOMIC DNA]</scope>
    <source>
        <strain evidence="2 3">DSM 7466</strain>
    </source>
</reference>
<dbReference type="InterPro" id="IPR037523">
    <property type="entry name" value="VOC_core"/>
</dbReference>
<dbReference type="InterPro" id="IPR004360">
    <property type="entry name" value="Glyas_Fos-R_dOase_dom"/>
</dbReference>
<dbReference type="AlphaFoldDB" id="A0A371NDL2"/>
<feature type="domain" description="VOC" evidence="1">
    <location>
        <begin position="2"/>
        <end position="115"/>
    </location>
</feature>
<keyword evidence="2" id="KW-0456">Lyase</keyword>
<keyword evidence="3" id="KW-1185">Reference proteome</keyword>
<comment type="caution">
    <text evidence="2">The sequence shown here is derived from an EMBL/GenBank/DDBJ whole genome shotgun (WGS) entry which is preliminary data.</text>
</comment>
<protein>
    <submittedName>
        <fullName evidence="2">Lactoylglutathione lyase</fullName>
    </submittedName>
</protein>
<organism evidence="2 3">
    <name type="scientific">Methanothermobacter defluvii</name>
    <dbReference type="NCBI Taxonomy" id="49339"/>
    <lineage>
        <taxon>Archaea</taxon>
        <taxon>Methanobacteriati</taxon>
        <taxon>Methanobacteriota</taxon>
        <taxon>Methanomada group</taxon>
        <taxon>Methanobacteria</taxon>
        <taxon>Methanobacteriales</taxon>
        <taxon>Methanobacteriaceae</taxon>
        <taxon>Methanothermobacter</taxon>
    </lineage>
</organism>
<dbReference type="EMBL" id="QREL01000001">
    <property type="protein sequence ID" value="REE28605.1"/>
    <property type="molecule type" value="Genomic_DNA"/>
</dbReference>
<dbReference type="InterPro" id="IPR052164">
    <property type="entry name" value="Anthracycline_SecMetBiosynth"/>
</dbReference>
<sequence length="116" mass="12962">MKIKYATIIVDEMEESVKFYRDVMGFTVDSHYDLGASGEITILRGEGEAMVELIKNPTDKPGFFSIGMEVDDLETTLNDLRSRGARVLMEPTPITVGLLAFIEDPNGVRIALIEHR</sequence>
<gene>
    <name evidence="2" type="ORF">C7452_0624</name>
</gene>
<dbReference type="CDD" id="cd07264">
    <property type="entry name" value="VOC_like"/>
    <property type="match status" value="1"/>
</dbReference>
<dbReference type="GeneID" id="24853891"/>
<evidence type="ECO:0000313" key="2">
    <source>
        <dbReference type="EMBL" id="REE28605.1"/>
    </source>
</evidence>
<proteinExistence type="predicted"/>
<evidence type="ECO:0000313" key="3">
    <source>
        <dbReference type="Proteomes" id="UP000256864"/>
    </source>
</evidence>